<organism evidence="2 3">
    <name type="scientific">Brassica cretica</name>
    <name type="common">Mustard</name>
    <dbReference type="NCBI Taxonomy" id="69181"/>
    <lineage>
        <taxon>Eukaryota</taxon>
        <taxon>Viridiplantae</taxon>
        <taxon>Streptophyta</taxon>
        <taxon>Embryophyta</taxon>
        <taxon>Tracheophyta</taxon>
        <taxon>Spermatophyta</taxon>
        <taxon>Magnoliopsida</taxon>
        <taxon>eudicotyledons</taxon>
        <taxon>Gunneridae</taxon>
        <taxon>Pentapetalae</taxon>
        <taxon>rosids</taxon>
        <taxon>malvids</taxon>
        <taxon>Brassicales</taxon>
        <taxon>Brassicaceae</taxon>
        <taxon>Brassiceae</taxon>
        <taxon>Brassica</taxon>
    </lineage>
</organism>
<reference evidence="2 3" key="1">
    <citation type="journal article" date="2020" name="BMC Genomics">
        <title>Intraspecific diversification of the crop wild relative Brassica cretica Lam. using demographic model selection.</title>
        <authorList>
            <person name="Kioukis A."/>
            <person name="Michalopoulou V.A."/>
            <person name="Briers L."/>
            <person name="Pirintsos S."/>
            <person name="Studholme D.J."/>
            <person name="Pavlidis P."/>
            <person name="Sarris P.F."/>
        </authorList>
    </citation>
    <scope>NUCLEOTIDE SEQUENCE [LARGE SCALE GENOMIC DNA]</scope>
    <source>
        <strain evidence="3">cv. PFS-1207/04</strain>
    </source>
</reference>
<keyword evidence="1" id="KW-0472">Membrane</keyword>
<dbReference type="EMBL" id="QGKV02001556">
    <property type="protein sequence ID" value="KAF3517274.1"/>
    <property type="molecule type" value="Genomic_DNA"/>
</dbReference>
<evidence type="ECO:0000313" key="3">
    <source>
        <dbReference type="Proteomes" id="UP000266723"/>
    </source>
</evidence>
<gene>
    <name evidence="2" type="ORF">DY000_02058880</name>
</gene>
<sequence>MASFLQPREEKAVPELSRQNPSISIPFSFETICMFFIPLIAVNLKIVFSKSPNRLDSDLNRQSTIQISGLVHRGDFETVSEA</sequence>
<keyword evidence="1" id="KW-0812">Transmembrane</keyword>
<comment type="caution">
    <text evidence="2">The sequence shown here is derived from an EMBL/GenBank/DDBJ whole genome shotgun (WGS) entry which is preliminary data.</text>
</comment>
<dbReference type="Proteomes" id="UP000266723">
    <property type="component" value="Unassembled WGS sequence"/>
</dbReference>
<accession>A0ABQ7AT10</accession>
<evidence type="ECO:0000313" key="2">
    <source>
        <dbReference type="EMBL" id="KAF3517274.1"/>
    </source>
</evidence>
<name>A0ABQ7AT10_BRACR</name>
<feature type="transmembrane region" description="Helical" evidence="1">
    <location>
        <begin position="23"/>
        <end position="44"/>
    </location>
</feature>
<evidence type="ECO:0000256" key="1">
    <source>
        <dbReference type="SAM" id="Phobius"/>
    </source>
</evidence>
<protein>
    <submittedName>
        <fullName evidence="2">Uncharacterized protein</fullName>
    </submittedName>
</protein>
<keyword evidence="3" id="KW-1185">Reference proteome</keyword>
<keyword evidence="1" id="KW-1133">Transmembrane helix</keyword>
<proteinExistence type="predicted"/>